<dbReference type="SMART" id="SM00674">
    <property type="entry name" value="CENPB"/>
    <property type="match status" value="1"/>
</dbReference>
<feature type="domain" description="HTH CENPB-type" evidence="2">
    <location>
        <begin position="36"/>
        <end position="107"/>
    </location>
</feature>
<dbReference type="AlphaFoldDB" id="A0A9X0BCI2"/>
<dbReference type="Pfam" id="PF03221">
    <property type="entry name" value="HTH_Tnp_Tc5"/>
    <property type="match status" value="1"/>
</dbReference>
<keyword evidence="4" id="KW-1185">Reference proteome</keyword>
<sequence>MPKSSKIDESRVAEACKAANSLKKPNISRIARDFGVPYQTLYRRVHEQELALVGWVLFMESVNIPITPAILQDAANAIFLRTKKDAQPLSKMWVYRFMKRHKNLKPTSQKPKDDKRISAEDAGALEQWYNSLARVTRNVPLRLVYNFDKISFQPGRGKAQTIISGTERRSNIAEAEYSETITVLKCIAADGWSMAPFYIFKGQVPQED</sequence>
<dbReference type="GeneID" id="81368110"/>
<dbReference type="OrthoDB" id="4324149at2759"/>
<evidence type="ECO:0000259" key="2">
    <source>
        <dbReference type="PROSITE" id="PS51253"/>
    </source>
</evidence>
<dbReference type="RefSeq" id="XP_056491864.1">
    <property type="nucleotide sequence ID" value="XM_056629130.1"/>
</dbReference>
<evidence type="ECO:0000256" key="1">
    <source>
        <dbReference type="ARBA" id="ARBA00023125"/>
    </source>
</evidence>
<dbReference type="PROSITE" id="PS51253">
    <property type="entry name" value="HTH_CENPB"/>
    <property type="match status" value="1"/>
</dbReference>
<dbReference type="SUPFAM" id="SSF46689">
    <property type="entry name" value="Homeodomain-like"/>
    <property type="match status" value="1"/>
</dbReference>
<dbReference type="Proteomes" id="UP001147747">
    <property type="component" value="Unassembled WGS sequence"/>
</dbReference>
<dbReference type="GO" id="GO:0003677">
    <property type="term" value="F:DNA binding"/>
    <property type="evidence" value="ECO:0007669"/>
    <property type="project" value="UniProtKB-KW"/>
</dbReference>
<proteinExistence type="predicted"/>
<dbReference type="Gene3D" id="1.10.10.60">
    <property type="entry name" value="Homeodomain-like"/>
    <property type="match status" value="1"/>
</dbReference>
<gene>
    <name evidence="3" type="ORF">N7509_004493</name>
</gene>
<dbReference type="EMBL" id="JAPZBU010000005">
    <property type="protein sequence ID" value="KAJ5404622.1"/>
    <property type="molecule type" value="Genomic_DNA"/>
</dbReference>
<evidence type="ECO:0000313" key="4">
    <source>
        <dbReference type="Proteomes" id="UP001147747"/>
    </source>
</evidence>
<dbReference type="InterPro" id="IPR006600">
    <property type="entry name" value="HTH_CenpB_DNA-bd_dom"/>
</dbReference>
<protein>
    <submittedName>
        <fullName evidence="3">Transcriptional regulator family: Centromere protein B DNA-binding region</fullName>
    </submittedName>
</protein>
<organism evidence="3 4">
    <name type="scientific">Penicillium cosmopolitanum</name>
    <dbReference type="NCBI Taxonomy" id="1131564"/>
    <lineage>
        <taxon>Eukaryota</taxon>
        <taxon>Fungi</taxon>
        <taxon>Dikarya</taxon>
        <taxon>Ascomycota</taxon>
        <taxon>Pezizomycotina</taxon>
        <taxon>Eurotiomycetes</taxon>
        <taxon>Eurotiomycetidae</taxon>
        <taxon>Eurotiales</taxon>
        <taxon>Aspergillaceae</taxon>
        <taxon>Penicillium</taxon>
    </lineage>
</organism>
<comment type="caution">
    <text evidence="3">The sequence shown here is derived from an EMBL/GenBank/DDBJ whole genome shotgun (WGS) entry which is preliminary data.</text>
</comment>
<accession>A0A9X0BCI2</accession>
<evidence type="ECO:0000313" key="3">
    <source>
        <dbReference type="EMBL" id="KAJ5404622.1"/>
    </source>
</evidence>
<dbReference type="InterPro" id="IPR009057">
    <property type="entry name" value="Homeodomain-like_sf"/>
</dbReference>
<keyword evidence="1 3" id="KW-0238">DNA-binding</keyword>
<reference evidence="3" key="2">
    <citation type="journal article" date="2023" name="IMA Fungus">
        <title>Comparative genomic study of the Penicillium genus elucidates a diverse pangenome and 15 lateral gene transfer events.</title>
        <authorList>
            <person name="Petersen C."/>
            <person name="Sorensen T."/>
            <person name="Nielsen M.R."/>
            <person name="Sondergaard T.E."/>
            <person name="Sorensen J.L."/>
            <person name="Fitzpatrick D.A."/>
            <person name="Frisvad J.C."/>
            <person name="Nielsen K.L."/>
        </authorList>
    </citation>
    <scope>NUCLEOTIDE SEQUENCE</scope>
    <source>
        <strain evidence="3">IBT 29677</strain>
    </source>
</reference>
<name>A0A9X0BCI2_9EURO</name>
<reference evidence="3" key="1">
    <citation type="submission" date="2022-12" db="EMBL/GenBank/DDBJ databases">
        <authorList>
            <person name="Petersen C."/>
        </authorList>
    </citation>
    <scope>NUCLEOTIDE SEQUENCE</scope>
    <source>
        <strain evidence="3">IBT 29677</strain>
    </source>
</reference>